<dbReference type="InterPro" id="IPR016032">
    <property type="entry name" value="Sig_transdc_resp-reg_C-effctor"/>
</dbReference>
<dbReference type="SMART" id="SM00421">
    <property type="entry name" value="HTH_LUXR"/>
    <property type="match status" value="1"/>
</dbReference>
<accession>A0A9X3N707</accession>
<dbReference type="PANTHER" id="PTHR44688">
    <property type="entry name" value="DNA-BINDING TRANSCRIPTIONAL ACTIVATOR DEVR_DOSR"/>
    <property type="match status" value="1"/>
</dbReference>
<dbReference type="AlphaFoldDB" id="A0A9X3N707"/>
<dbReference type="InterPro" id="IPR019734">
    <property type="entry name" value="TPR_rpt"/>
</dbReference>
<dbReference type="Pfam" id="PF17874">
    <property type="entry name" value="TPR_MalT"/>
    <property type="match status" value="1"/>
</dbReference>
<dbReference type="Pfam" id="PF00196">
    <property type="entry name" value="GerE"/>
    <property type="match status" value="1"/>
</dbReference>
<dbReference type="Gene3D" id="1.10.10.10">
    <property type="entry name" value="Winged helix-like DNA-binding domain superfamily/Winged helix DNA-binding domain"/>
    <property type="match status" value="1"/>
</dbReference>
<dbReference type="GO" id="GO:0006355">
    <property type="term" value="P:regulation of DNA-templated transcription"/>
    <property type="evidence" value="ECO:0007669"/>
    <property type="project" value="InterPro"/>
</dbReference>
<feature type="domain" description="HTH luxR-type" evidence="4">
    <location>
        <begin position="199"/>
        <end position="264"/>
    </location>
</feature>
<dbReference type="InterPro" id="IPR000792">
    <property type="entry name" value="Tscrpt_reg_LuxR_C"/>
</dbReference>
<evidence type="ECO:0000256" key="3">
    <source>
        <dbReference type="ARBA" id="ARBA00023163"/>
    </source>
</evidence>
<keyword evidence="2" id="KW-0238">DNA-binding</keyword>
<dbReference type="InterPro" id="IPR041617">
    <property type="entry name" value="TPR_MalT"/>
</dbReference>
<reference evidence="5" key="1">
    <citation type="submission" date="2022-10" db="EMBL/GenBank/DDBJ databases">
        <title>The WGS of Solirubrobacter ginsenosidimutans DSM 21036.</title>
        <authorList>
            <person name="Jiang Z."/>
        </authorList>
    </citation>
    <scope>NUCLEOTIDE SEQUENCE</scope>
    <source>
        <strain evidence="5">DSM 21036</strain>
    </source>
</reference>
<dbReference type="Proteomes" id="UP001149140">
    <property type="component" value="Unassembled WGS sequence"/>
</dbReference>
<name>A0A9X3N707_9ACTN</name>
<proteinExistence type="predicted"/>
<gene>
    <name evidence="5" type="ORF">OM076_37535</name>
</gene>
<keyword evidence="3" id="KW-0804">Transcription</keyword>
<dbReference type="GO" id="GO:0003677">
    <property type="term" value="F:DNA binding"/>
    <property type="evidence" value="ECO:0007669"/>
    <property type="project" value="UniProtKB-KW"/>
</dbReference>
<evidence type="ECO:0000313" key="6">
    <source>
        <dbReference type="Proteomes" id="UP001149140"/>
    </source>
</evidence>
<dbReference type="SMART" id="SM00028">
    <property type="entry name" value="TPR"/>
    <property type="match status" value="3"/>
</dbReference>
<keyword evidence="1" id="KW-0805">Transcription regulation</keyword>
<dbReference type="PROSITE" id="PS50043">
    <property type="entry name" value="HTH_LUXR_2"/>
    <property type="match status" value="1"/>
</dbReference>
<evidence type="ECO:0000313" key="5">
    <source>
        <dbReference type="EMBL" id="MDA0166028.1"/>
    </source>
</evidence>
<dbReference type="Gene3D" id="1.25.40.10">
    <property type="entry name" value="Tetratricopeptide repeat domain"/>
    <property type="match status" value="1"/>
</dbReference>
<protein>
    <submittedName>
        <fullName evidence="5">LuxR C-terminal-related transcriptional regulator</fullName>
    </submittedName>
</protein>
<dbReference type="InterPro" id="IPR036388">
    <property type="entry name" value="WH-like_DNA-bd_sf"/>
</dbReference>
<dbReference type="PRINTS" id="PR00038">
    <property type="entry name" value="HTHLUXR"/>
</dbReference>
<dbReference type="InterPro" id="IPR011990">
    <property type="entry name" value="TPR-like_helical_dom_sf"/>
</dbReference>
<keyword evidence="6" id="KW-1185">Reference proteome</keyword>
<evidence type="ECO:0000259" key="4">
    <source>
        <dbReference type="PROSITE" id="PS50043"/>
    </source>
</evidence>
<dbReference type="SUPFAM" id="SSF46894">
    <property type="entry name" value="C-terminal effector domain of the bipartite response regulators"/>
    <property type="match status" value="1"/>
</dbReference>
<organism evidence="5 6">
    <name type="scientific">Solirubrobacter ginsenosidimutans</name>
    <dbReference type="NCBI Taxonomy" id="490573"/>
    <lineage>
        <taxon>Bacteria</taxon>
        <taxon>Bacillati</taxon>
        <taxon>Actinomycetota</taxon>
        <taxon>Thermoleophilia</taxon>
        <taxon>Solirubrobacterales</taxon>
        <taxon>Solirubrobacteraceae</taxon>
        <taxon>Solirubrobacter</taxon>
    </lineage>
</organism>
<evidence type="ECO:0000256" key="2">
    <source>
        <dbReference type="ARBA" id="ARBA00023125"/>
    </source>
</evidence>
<sequence length="269" mass="29186">MLAAARAAYLTETRRESGWQPLAAFNLGWALVLTGESDAAIAPLQHAVALAPRHEQWIVAADAHCILAKATLVAGDLAEADRWIDEALDLARTHGIADLPHVGYYHVIRGALHARRGELEPADRAIGLGLQQLRGHTESLLIAEALLEAALVRRALGAGPEARAMLTEARTVIESCPDPGILAERVEDVARRLTTAHVRASPGSVLTERELEVLRLLAQGRTKREVAAMLFVSYSTIHSHTKSIYRKLDGTSRDQVLDHARDLGLIESA</sequence>
<dbReference type="EMBL" id="JAPDOD010000057">
    <property type="protein sequence ID" value="MDA0166028.1"/>
    <property type="molecule type" value="Genomic_DNA"/>
</dbReference>
<comment type="caution">
    <text evidence="5">The sequence shown here is derived from an EMBL/GenBank/DDBJ whole genome shotgun (WGS) entry which is preliminary data.</text>
</comment>
<evidence type="ECO:0000256" key="1">
    <source>
        <dbReference type="ARBA" id="ARBA00023015"/>
    </source>
</evidence>
<dbReference type="SUPFAM" id="SSF48452">
    <property type="entry name" value="TPR-like"/>
    <property type="match status" value="1"/>
</dbReference>
<dbReference type="PANTHER" id="PTHR44688:SF16">
    <property type="entry name" value="DNA-BINDING TRANSCRIPTIONAL ACTIVATOR DEVR_DOSR"/>
    <property type="match status" value="1"/>
</dbReference>
<dbReference type="CDD" id="cd06170">
    <property type="entry name" value="LuxR_C_like"/>
    <property type="match status" value="1"/>
</dbReference>